<protein>
    <recommendedName>
        <fullName evidence="5">AIG1-type G domain-containing protein</fullName>
    </recommendedName>
</protein>
<dbReference type="PANTHER" id="PTHR10903:SF107">
    <property type="entry name" value="GTPASE IMAP FAMILY MEMBER 4-LIKE-RELATED"/>
    <property type="match status" value="1"/>
</dbReference>
<dbReference type="PROSITE" id="PS51720">
    <property type="entry name" value="G_AIG1"/>
    <property type="match status" value="1"/>
</dbReference>
<dbReference type="Gene3D" id="3.40.50.300">
    <property type="entry name" value="P-loop containing nucleotide triphosphate hydrolases"/>
    <property type="match status" value="1"/>
</dbReference>
<feature type="non-terminal residue" evidence="6">
    <location>
        <position position="1"/>
    </location>
</feature>
<dbReference type="Proteomes" id="UP001529510">
    <property type="component" value="Unassembled WGS sequence"/>
</dbReference>
<dbReference type="GO" id="GO:0005525">
    <property type="term" value="F:GTP binding"/>
    <property type="evidence" value="ECO:0007669"/>
    <property type="project" value="UniProtKB-KW"/>
</dbReference>
<evidence type="ECO:0000259" key="5">
    <source>
        <dbReference type="PROSITE" id="PS51720"/>
    </source>
</evidence>
<evidence type="ECO:0000313" key="6">
    <source>
        <dbReference type="EMBL" id="KAL0180642.1"/>
    </source>
</evidence>
<sequence>INNILGDEVESDKHFVKSVKKDGEVKGRKITLINTPCWWENFDLQDSPEVVKQELVCSVFLCKPGPHVFLIVINLSLPFTEENELSIEKHLGLFGERVWRHTIVIFTGADLIDKDKSINQHIENQGVNLQQILQRCGERYHAFDFKNKSVGVPELLVKIDDVVVANNGNHFETRDDVLLGIQSKKKENERRAEDRQKTVQGKRDLLKEISNTVTHTQNFHIAIAAAPGEQLGEHRGIEGGESAGYSLPPPSIPGTRTRNH</sequence>
<evidence type="ECO:0000256" key="1">
    <source>
        <dbReference type="ARBA" id="ARBA00008535"/>
    </source>
</evidence>
<dbReference type="InterPro" id="IPR027417">
    <property type="entry name" value="P-loop_NTPase"/>
</dbReference>
<comment type="similarity">
    <text evidence="1">Belongs to the TRAFAC class TrmE-Era-EngA-EngB-Septin-like GTPase superfamily. AIG1/Toc34/Toc159-like paraseptin GTPase family. IAN subfamily.</text>
</comment>
<dbReference type="AlphaFoldDB" id="A0ABD0Q3V5"/>
<feature type="region of interest" description="Disordered" evidence="4">
    <location>
        <begin position="233"/>
        <end position="260"/>
    </location>
</feature>
<proteinExistence type="inferred from homology"/>
<dbReference type="SUPFAM" id="SSF52540">
    <property type="entry name" value="P-loop containing nucleoside triphosphate hydrolases"/>
    <property type="match status" value="1"/>
</dbReference>
<keyword evidence="3" id="KW-0342">GTP-binding</keyword>
<dbReference type="PANTHER" id="PTHR10903">
    <property type="entry name" value="GTPASE, IMAP FAMILY MEMBER-RELATED"/>
    <property type="match status" value="1"/>
</dbReference>
<dbReference type="InterPro" id="IPR006703">
    <property type="entry name" value="G_AIG1"/>
</dbReference>
<dbReference type="EMBL" id="JAMKFB020000011">
    <property type="protein sequence ID" value="KAL0180642.1"/>
    <property type="molecule type" value="Genomic_DNA"/>
</dbReference>
<dbReference type="Pfam" id="PF04548">
    <property type="entry name" value="AIG1"/>
    <property type="match status" value="1"/>
</dbReference>
<keyword evidence="7" id="KW-1185">Reference proteome</keyword>
<gene>
    <name evidence="6" type="ORF">M9458_023048</name>
</gene>
<evidence type="ECO:0000313" key="7">
    <source>
        <dbReference type="Proteomes" id="UP001529510"/>
    </source>
</evidence>
<organism evidence="6 7">
    <name type="scientific">Cirrhinus mrigala</name>
    <name type="common">Mrigala</name>
    <dbReference type="NCBI Taxonomy" id="683832"/>
    <lineage>
        <taxon>Eukaryota</taxon>
        <taxon>Metazoa</taxon>
        <taxon>Chordata</taxon>
        <taxon>Craniata</taxon>
        <taxon>Vertebrata</taxon>
        <taxon>Euteleostomi</taxon>
        <taxon>Actinopterygii</taxon>
        <taxon>Neopterygii</taxon>
        <taxon>Teleostei</taxon>
        <taxon>Ostariophysi</taxon>
        <taxon>Cypriniformes</taxon>
        <taxon>Cyprinidae</taxon>
        <taxon>Labeoninae</taxon>
        <taxon>Labeonini</taxon>
        <taxon>Cirrhinus</taxon>
    </lineage>
</organism>
<keyword evidence="2" id="KW-0547">Nucleotide-binding</keyword>
<reference evidence="6 7" key="1">
    <citation type="submission" date="2024-05" db="EMBL/GenBank/DDBJ databases">
        <title>Genome sequencing and assembly of Indian major carp, Cirrhinus mrigala (Hamilton, 1822).</title>
        <authorList>
            <person name="Mohindra V."/>
            <person name="Chowdhury L.M."/>
            <person name="Lal K."/>
            <person name="Jena J.K."/>
        </authorList>
    </citation>
    <scope>NUCLEOTIDE SEQUENCE [LARGE SCALE GENOMIC DNA]</scope>
    <source>
        <strain evidence="6">CM1030</strain>
        <tissue evidence="6">Blood</tissue>
    </source>
</reference>
<dbReference type="InterPro" id="IPR045058">
    <property type="entry name" value="GIMA/IAN/Toc"/>
</dbReference>
<comment type="caution">
    <text evidence="6">The sequence shown here is derived from an EMBL/GenBank/DDBJ whole genome shotgun (WGS) entry which is preliminary data.</text>
</comment>
<evidence type="ECO:0000256" key="2">
    <source>
        <dbReference type="ARBA" id="ARBA00022741"/>
    </source>
</evidence>
<feature type="domain" description="AIG1-type G" evidence="5">
    <location>
        <begin position="1"/>
        <end position="180"/>
    </location>
</feature>
<accession>A0ABD0Q3V5</accession>
<evidence type="ECO:0000256" key="4">
    <source>
        <dbReference type="SAM" id="MobiDB-lite"/>
    </source>
</evidence>
<name>A0ABD0Q3V5_CIRMR</name>
<evidence type="ECO:0000256" key="3">
    <source>
        <dbReference type="ARBA" id="ARBA00023134"/>
    </source>
</evidence>